<evidence type="ECO:0000313" key="3">
    <source>
        <dbReference type="Proteomes" id="UP000735302"/>
    </source>
</evidence>
<proteinExistence type="predicted"/>
<keyword evidence="3" id="KW-1185">Reference proteome</keyword>
<protein>
    <submittedName>
        <fullName evidence="2">Uncharacterized protein</fullName>
    </submittedName>
</protein>
<organism evidence="2 3">
    <name type="scientific">Plakobranchus ocellatus</name>
    <dbReference type="NCBI Taxonomy" id="259542"/>
    <lineage>
        <taxon>Eukaryota</taxon>
        <taxon>Metazoa</taxon>
        <taxon>Spiralia</taxon>
        <taxon>Lophotrochozoa</taxon>
        <taxon>Mollusca</taxon>
        <taxon>Gastropoda</taxon>
        <taxon>Heterobranchia</taxon>
        <taxon>Euthyneura</taxon>
        <taxon>Panpulmonata</taxon>
        <taxon>Sacoglossa</taxon>
        <taxon>Placobranchoidea</taxon>
        <taxon>Plakobranchidae</taxon>
        <taxon>Plakobranchus</taxon>
    </lineage>
</organism>
<feature type="region of interest" description="Disordered" evidence="1">
    <location>
        <begin position="1"/>
        <end position="27"/>
    </location>
</feature>
<dbReference type="Proteomes" id="UP000735302">
    <property type="component" value="Unassembled WGS sequence"/>
</dbReference>
<reference evidence="2 3" key="1">
    <citation type="journal article" date="2021" name="Elife">
        <title>Chloroplast acquisition without the gene transfer in kleptoplastic sea slugs, Plakobranchus ocellatus.</title>
        <authorList>
            <person name="Maeda T."/>
            <person name="Takahashi S."/>
            <person name="Yoshida T."/>
            <person name="Shimamura S."/>
            <person name="Takaki Y."/>
            <person name="Nagai Y."/>
            <person name="Toyoda A."/>
            <person name="Suzuki Y."/>
            <person name="Arimoto A."/>
            <person name="Ishii H."/>
            <person name="Satoh N."/>
            <person name="Nishiyama T."/>
            <person name="Hasebe M."/>
            <person name="Maruyama T."/>
            <person name="Minagawa J."/>
            <person name="Obokata J."/>
            <person name="Shigenobu S."/>
        </authorList>
    </citation>
    <scope>NUCLEOTIDE SEQUENCE [LARGE SCALE GENOMIC DNA]</scope>
</reference>
<name>A0AAV3ZRP4_9GAST</name>
<evidence type="ECO:0000313" key="2">
    <source>
        <dbReference type="EMBL" id="GFN97331.1"/>
    </source>
</evidence>
<comment type="caution">
    <text evidence="2">The sequence shown here is derived from an EMBL/GenBank/DDBJ whole genome shotgun (WGS) entry which is preliminary data.</text>
</comment>
<evidence type="ECO:0000256" key="1">
    <source>
        <dbReference type="SAM" id="MobiDB-lite"/>
    </source>
</evidence>
<dbReference type="EMBL" id="BLXT01002742">
    <property type="protein sequence ID" value="GFN97331.1"/>
    <property type="molecule type" value="Genomic_DNA"/>
</dbReference>
<accession>A0AAV3ZRP4</accession>
<feature type="region of interest" description="Disordered" evidence="1">
    <location>
        <begin position="83"/>
        <end position="109"/>
    </location>
</feature>
<sequence length="120" mass="12879">MAQKMTIYTHKPNGDENRPLAPATATSLQSRLTCGTIGVGRSFSTMEVHDPDTIAMTSCMSQAQPPQGTLTEQSRGRGHVYSNTACEGVNGTGTMTITPAPELTFSSSDDHNHCLRHTIE</sequence>
<dbReference type="AlphaFoldDB" id="A0AAV3ZRP4"/>
<gene>
    <name evidence="2" type="ORF">PoB_002383700</name>
</gene>